<name>A0A2I7N8N2_9NEIS</name>
<dbReference type="AlphaFoldDB" id="A0A2I7N8N2"/>
<dbReference type="Gene3D" id="1.10.10.10">
    <property type="entry name" value="Winged helix-like DNA-binding domain superfamily/Winged helix DNA-binding domain"/>
    <property type="match status" value="1"/>
</dbReference>
<dbReference type="GO" id="GO:0006355">
    <property type="term" value="P:regulation of DNA-templated transcription"/>
    <property type="evidence" value="ECO:0007669"/>
    <property type="project" value="InterPro"/>
</dbReference>
<organism evidence="1 2">
    <name type="scientific">Aquella oligotrophica</name>
    <dbReference type="NCBI Taxonomy" id="2067065"/>
    <lineage>
        <taxon>Bacteria</taxon>
        <taxon>Pseudomonadati</taxon>
        <taxon>Pseudomonadota</taxon>
        <taxon>Betaproteobacteria</taxon>
        <taxon>Neisseriales</taxon>
        <taxon>Neisseriaceae</taxon>
        <taxon>Aquella</taxon>
    </lineage>
</organism>
<dbReference type="KEGG" id="nba:CUN60_11100"/>
<proteinExistence type="predicted"/>
<protein>
    <submittedName>
        <fullName evidence="1">Uncharacterized protein</fullName>
    </submittedName>
</protein>
<accession>A0A2I7N8N2</accession>
<evidence type="ECO:0000313" key="1">
    <source>
        <dbReference type="EMBL" id="AUR52817.1"/>
    </source>
</evidence>
<dbReference type="OrthoDB" id="9758570at2"/>
<keyword evidence="2" id="KW-1185">Reference proteome</keyword>
<sequence>MLDQAQKNEYLESVLIPNFTHLIDQNIYSALFDHELKIAICTTKTAQSIGFKNWKEATGLSFRNYEDTVLAAQIFAEHYTEDLMDSLHQYAQKIYEIQKTVFKTKNIISFIDLLPYNGKFVSYLVTYVPILHPCGEVVAIQSFAIESRFFSHQDYLQVIIDQNKQSKYLHLDKLTLRQHEIMFLLANGINQEQCAQILKISRSTIGNIIANQLCPKFGIPGSNTKLLAQMALNHEYHQLVPSSLYRPYIVVLDEKLAEQIGNYTIGLNPLSE</sequence>
<dbReference type="RefSeq" id="WP_102952104.1">
    <property type="nucleotide sequence ID" value="NZ_CP024847.1"/>
</dbReference>
<evidence type="ECO:0000313" key="2">
    <source>
        <dbReference type="Proteomes" id="UP000236655"/>
    </source>
</evidence>
<dbReference type="Proteomes" id="UP000236655">
    <property type="component" value="Chromosome"/>
</dbReference>
<dbReference type="InterPro" id="IPR016032">
    <property type="entry name" value="Sig_transdc_resp-reg_C-effctor"/>
</dbReference>
<dbReference type="SUPFAM" id="SSF46894">
    <property type="entry name" value="C-terminal effector domain of the bipartite response regulators"/>
    <property type="match status" value="1"/>
</dbReference>
<reference evidence="2" key="1">
    <citation type="submission" date="2017-11" db="EMBL/GenBank/DDBJ databases">
        <authorList>
            <person name="Chan K.G."/>
            <person name="Lee L.S."/>
        </authorList>
    </citation>
    <scope>NUCLEOTIDE SEQUENCE [LARGE SCALE GENOMIC DNA]</scope>
    <source>
        <strain evidence="2">DSM 100970</strain>
    </source>
</reference>
<gene>
    <name evidence="1" type="ORF">CUN60_11100</name>
</gene>
<dbReference type="GO" id="GO:0003677">
    <property type="term" value="F:DNA binding"/>
    <property type="evidence" value="ECO:0007669"/>
    <property type="project" value="InterPro"/>
</dbReference>
<dbReference type="InterPro" id="IPR036388">
    <property type="entry name" value="WH-like_DNA-bd_sf"/>
</dbReference>
<dbReference type="EMBL" id="CP024847">
    <property type="protein sequence ID" value="AUR52817.1"/>
    <property type="molecule type" value="Genomic_DNA"/>
</dbReference>